<reference evidence="5 6" key="1">
    <citation type="submission" date="2019-07" db="EMBL/GenBank/DDBJ databases">
        <title>Whole genome shotgun sequence of Deinococcus cellulosilyticus NBRC 106333.</title>
        <authorList>
            <person name="Hosoyama A."/>
            <person name="Uohara A."/>
            <person name="Ohji S."/>
            <person name="Ichikawa N."/>
        </authorList>
    </citation>
    <scope>NUCLEOTIDE SEQUENCE [LARGE SCALE GENOMIC DNA]</scope>
    <source>
        <strain evidence="5 6">NBRC 106333</strain>
    </source>
</reference>
<proteinExistence type="predicted"/>
<keyword evidence="6" id="KW-1185">Reference proteome</keyword>
<keyword evidence="2" id="KW-0442">Lipid degradation</keyword>
<keyword evidence="4" id="KW-0732">Signal</keyword>
<dbReference type="PANTHER" id="PTHR10272">
    <property type="entry name" value="PLATELET-ACTIVATING FACTOR ACETYLHYDROLASE"/>
    <property type="match status" value="1"/>
</dbReference>
<dbReference type="RefSeq" id="WP_146883429.1">
    <property type="nucleotide sequence ID" value="NZ_BJXB01000005.1"/>
</dbReference>
<evidence type="ECO:0000313" key="6">
    <source>
        <dbReference type="Proteomes" id="UP000321306"/>
    </source>
</evidence>
<dbReference type="SUPFAM" id="SSF53474">
    <property type="entry name" value="alpha/beta-Hydrolases"/>
    <property type="match status" value="1"/>
</dbReference>
<dbReference type="InterPro" id="IPR029058">
    <property type="entry name" value="AB_hydrolase_fold"/>
</dbReference>
<dbReference type="GO" id="GO:0016042">
    <property type="term" value="P:lipid catabolic process"/>
    <property type="evidence" value="ECO:0007669"/>
    <property type="project" value="UniProtKB-KW"/>
</dbReference>
<gene>
    <name evidence="5" type="ORF">DC3_14420</name>
</gene>
<dbReference type="AlphaFoldDB" id="A0A511N038"/>
<evidence type="ECO:0000256" key="3">
    <source>
        <dbReference type="ARBA" id="ARBA00023098"/>
    </source>
</evidence>
<sequence>MNKALLVSTALALTGMALGQNRIDTIRPDSPALAPYGELQIGVQTLNVVHPNQLDIVKATAGNPIPTYDRPLTLEVWYPAALTAEQKPGGVYETTTRDASIPIQVHGKAVRNATPQTAKGPYPLVIVSHGYPGNRYLLSHLTENLASKGYVVVAIDHTDSTFGDQKAFASTLMNRPLDQLFVLNEIAKLSAQGSQSFLSGLVDVQNTALVGYSMGGYGVVNTIGGGFTDFATTLQFAPPSKALALRAASNPEYAKTIDPRIKAAIAIAPWGMQVGFWNAQTLEGIKTPVLFVAGDIDDVSGYEKGTKAIFEQAIHADRYLLTFHNANHNAAAPMPAPLETYSNFPLFESYAEAAWDTVKMNNILAHFATAFLGQHLKGQTDLQKYLNLTEKSSEGTGDSYWEGFKPRTAVGLSLQHLPAR</sequence>
<dbReference type="OrthoDB" id="9814760at2"/>
<name>A0A511N038_DEIC1</name>
<evidence type="ECO:0000256" key="1">
    <source>
        <dbReference type="ARBA" id="ARBA00022801"/>
    </source>
</evidence>
<feature type="signal peptide" evidence="4">
    <location>
        <begin position="1"/>
        <end position="19"/>
    </location>
</feature>
<dbReference type="PANTHER" id="PTHR10272:SF0">
    <property type="entry name" value="PLATELET-ACTIVATING FACTOR ACETYLHYDROLASE"/>
    <property type="match status" value="1"/>
</dbReference>
<evidence type="ECO:0000256" key="2">
    <source>
        <dbReference type="ARBA" id="ARBA00022963"/>
    </source>
</evidence>
<dbReference type="EMBL" id="BJXB01000005">
    <property type="protein sequence ID" value="GEM45807.1"/>
    <property type="molecule type" value="Genomic_DNA"/>
</dbReference>
<dbReference type="GO" id="GO:0003847">
    <property type="term" value="F:1-alkyl-2-acetylglycerophosphocholine esterase activity"/>
    <property type="evidence" value="ECO:0007669"/>
    <property type="project" value="TreeGrafter"/>
</dbReference>
<dbReference type="Pfam" id="PF03403">
    <property type="entry name" value="PAF-AH_p_II"/>
    <property type="match status" value="1"/>
</dbReference>
<protein>
    <recommendedName>
        <fullName evidence="7">Dienelactone hydrolase</fullName>
    </recommendedName>
</protein>
<evidence type="ECO:0000256" key="4">
    <source>
        <dbReference type="SAM" id="SignalP"/>
    </source>
</evidence>
<keyword evidence="1" id="KW-0378">Hydrolase</keyword>
<evidence type="ECO:0000313" key="5">
    <source>
        <dbReference type="EMBL" id="GEM45807.1"/>
    </source>
</evidence>
<organism evidence="5 6">
    <name type="scientific">Deinococcus cellulosilyticus (strain DSM 18568 / NBRC 106333 / KACC 11606 / 5516J-15)</name>
    <dbReference type="NCBI Taxonomy" id="1223518"/>
    <lineage>
        <taxon>Bacteria</taxon>
        <taxon>Thermotogati</taxon>
        <taxon>Deinococcota</taxon>
        <taxon>Deinococci</taxon>
        <taxon>Deinococcales</taxon>
        <taxon>Deinococcaceae</taxon>
        <taxon>Deinococcus</taxon>
    </lineage>
</organism>
<keyword evidence="3" id="KW-0443">Lipid metabolism</keyword>
<accession>A0A511N038</accession>
<evidence type="ECO:0008006" key="7">
    <source>
        <dbReference type="Google" id="ProtNLM"/>
    </source>
</evidence>
<dbReference type="Proteomes" id="UP000321306">
    <property type="component" value="Unassembled WGS sequence"/>
</dbReference>
<feature type="chain" id="PRO_5022119029" description="Dienelactone hydrolase" evidence="4">
    <location>
        <begin position="20"/>
        <end position="420"/>
    </location>
</feature>
<comment type="caution">
    <text evidence="5">The sequence shown here is derived from an EMBL/GenBank/DDBJ whole genome shotgun (WGS) entry which is preliminary data.</text>
</comment>
<dbReference type="Gene3D" id="3.40.50.1820">
    <property type="entry name" value="alpha/beta hydrolase"/>
    <property type="match status" value="1"/>
</dbReference>